<evidence type="ECO:0000256" key="10">
    <source>
        <dbReference type="ARBA" id="ARBA00022741"/>
    </source>
</evidence>
<dbReference type="SUPFAM" id="SSF52058">
    <property type="entry name" value="L domain-like"/>
    <property type="match status" value="3"/>
</dbReference>
<dbReference type="InterPro" id="IPR032675">
    <property type="entry name" value="LRR_dom_sf"/>
</dbReference>
<feature type="binding site" evidence="16">
    <location>
        <position position="697"/>
    </location>
    <ligand>
        <name>ATP</name>
        <dbReference type="ChEBI" id="CHEBI:30616"/>
    </ligand>
</feature>
<feature type="chain" id="PRO_5043037464" description="non-specific serine/threonine protein kinase" evidence="17">
    <location>
        <begin position="29"/>
        <end position="886"/>
    </location>
</feature>
<keyword evidence="7" id="KW-0812">Transmembrane</keyword>
<dbReference type="Gene3D" id="3.30.200.20">
    <property type="entry name" value="Phosphorylase Kinase, domain 1"/>
    <property type="match status" value="1"/>
</dbReference>
<dbReference type="FunFam" id="3.80.10.10:FF:000215">
    <property type="entry name" value="Receptor-like protein kinase HSL1"/>
    <property type="match status" value="1"/>
</dbReference>
<dbReference type="FunFam" id="3.80.10.10:FF:000234">
    <property type="entry name" value="Probable inactive receptor kinase RLK902"/>
    <property type="match status" value="1"/>
</dbReference>
<dbReference type="InterPro" id="IPR050994">
    <property type="entry name" value="At_inactive_RLKs"/>
</dbReference>
<dbReference type="Pfam" id="PF00560">
    <property type="entry name" value="LRR_1"/>
    <property type="match status" value="8"/>
</dbReference>
<dbReference type="Pfam" id="PF08263">
    <property type="entry name" value="LRRNT_2"/>
    <property type="match status" value="1"/>
</dbReference>
<gene>
    <name evidence="19" type="ORF">RJ641_029837</name>
</gene>
<evidence type="ECO:0000256" key="8">
    <source>
        <dbReference type="ARBA" id="ARBA00022729"/>
    </source>
</evidence>
<evidence type="ECO:0000256" key="6">
    <source>
        <dbReference type="ARBA" id="ARBA00022679"/>
    </source>
</evidence>
<keyword evidence="20" id="KW-1185">Reference proteome</keyword>
<comment type="caution">
    <text evidence="19">The sequence shown here is derived from an EMBL/GenBank/DDBJ whole genome shotgun (WGS) entry which is preliminary data.</text>
</comment>
<name>A0AAN8ZJM6_9MAGN</name>
<organism evidence="19 20">
    <name type="scientific">Dillenia turbinata</name>
    <dbReference type="NCBI Taxonomy" id="194707"/>
    <lineage>
        <taxon>Eukaryota</taxon>
        <taxon>Viridiplantae</taxon>
        <taxon>Streptophyta</taxon>
        <taxon>Embryophyta</taxon>
        <taxon>Tracheophyta</taxon>
        <taxon>Spermatophyta</taxon>
        <taxon>Magnoliopsida</taxon>
        <taxon>eudicotyledons</taxon>
        <taxon>Gunneridae</taxon>
        <taxon>Pentapetalae</taxon>
        <taxon>Dilleniales</taxon>
        <taxon>Dilleniaceae</taxon>
        <taxon>Dillenia</taxon>
    </lineage>
</organism>
<dbReference type="GO" id="GO:0005524">
    <property type="term" value="F:ATP binding"/>
    <property type="evidence" value="ECO:0007669"/>
    <property type="project" value="UniProtKB-UniRule"/>
</dbReference>
<keyword evidence="9" id="KW-0677">Repeat</keyword>
<comment type="subcellular location">
    <subcellularLocation>
        <location evidence="1">Cell membrane</location>
        <topology evidence="1">Single-pass type I membrane protein</topology>
    </subcellularLocation>
</comment>
<keyword evidence="4" id="KW-0723">Serine/threonine-protein kinase</keyword>
<evidence type="ECO:0000256" key="17">
    <source>
        <dbReference type="SAM" id="SignalP"/>
    </source>
</evidence>
<sequence>MKSANSHPQFLSSLFLLCFLSRFLPTKSDQLQILLHLKSALNNSKTNVFDSWIPDESPCNFTGIACNGNGFVTEIELSNSYLSGNVPFSSVCQLPFLEKLSLGSNSLSGVVSDDLKICVKLQYLDLGNNDFSGPVPDLSPLAELKFLYLNNSGFSGPFPWYSLSNMTGLVAFSVGDNPFELSPFPEQILALLRLNWLYMSNCSIAGRIPPGIGNLTELVNLELSQNYISGPIPQEISKLSKLWQIELYSNNLTGKFPVGFRNLTNLQRFDASTNHLQGDLSEISFLTQLTTLQLFENQLTGEIPPEIGEFKQLVNLSLYTNQLTGPLPQKLGSWADFDFIDVSSNSLTGPIPPDMCKNGKMHELLVLQNNLTGKIPESYGNCTSLRRFRVSENSLSGTIPAGIWGLPNLNIIDIAMNQFEGPITSDIGNAESLWQLFASNNHLSGELPAEISGAASLNSIDLGYNKLSGQIPSTVGELKQLGSLKLQDNTLSGSIPNSLGSCTSLTDLNIAQNSLSSQIPPSLGSLPTLNYLNLSNNELSGQIPLSLSKLTLSLLDLSNNRLTGPIPDSLSIEAYNGSFAGNPGLCSQSVNSFRRCSPKSGISSELKTMIGFFVAGSALLLLSGACYCYTHMKKSRDEDGGAYSLKEESWDFKSFHVLTFTEDEILDSIKQENLIGKGGSGSIYRVLLNNGEELAVKHIWNSAEDLRSSHSRSSTPILAKRRATKELDAEVETLSSIRHVNVVKLYCSITSKDSKYAYTNKVNEKSDVYSFGVVLMELVTGKRPIEPEFGENKDIVHWVCSKVKTRESVLSLVDACIADCFKEDAVKVLRIATLCTVRLPMQRPTMRTVVQMLEEAQPCKLLGVIVSKDGVDFGKKEVSLSYNDKV</sequence>
<dbReference type="GO" id="GO:0009791">
    <property type="term" value="P:post-embryonic development"/>
    <property type="evidence" value="ECO:0007669"/>
    <property type="project" value="UniProtKB-ARBA"/>
</dbReference>
<evidence type="ECO:0000256" key="9">
    <source>
        <dbReference type="ARBA" id="ARBA00022737"/>
    </source>
</evidence>
<feature type="signal peptide" evidence="17">
    <location>
        <begin position="1"/>
        <end position="28"/>
    </location>
</feature>
<reference evidence="19 20" key="1">
    <citation type="submission" date="2023-12" db="EMBL/GenBank/DDBJ databases">
        <title>A high-quality genome assembly for Dillenia turbinata (Dilleniales).</title>
        <authorList>
            <person name="Chanderbali A."/>
        </authorList>
    </citation>
    <scope>NUCLEOTIDE SEQUENCE [LARGE SCALE GENOMIC DNA]</scope>
    <source>
        <strain evidence="19">LSX21</strain>
        <tissue evidence="19">Leaf</tissue>
    </source>
</reference>
<evidence type="ECO:0000313" key="20">
    <source>
        <dbReference type="Proteomes" id="UP001370490"/>
    </source>
</evidence>
<feature type="domain" description="Protein kinase" evidence="18">
    <location>
        <begin position="669"/>
        <end position="886"/>
    </location>
</feature>
<keyword evidence="12 16" id="KW-0067">ATP-binding</keyword>
<evidence type="ECO:0000256" key="14">
    <source>
        <dbReference type="ARBA" id="ARBA00023136"/>
    </source>
</evidence>
<accession>A0AAN8ZJM6</accession>
<keyword evidence="3" id="KW-1003">Cell membrane</keyword>
<dbReference type="PROSITE" id="PS00107">
    <property type="entry name" value="PROTEIN_KINASE_ATP"/>
    <property type="match status" value="1"/>
</dbReference>
<dbReference type="InterPro" id="IPR013210">
    <property type="entry name" value="LRR_N_plant-typ"/>
</dbReference>
<dbReference type="Gene3D" id="1.10.510.10">
    <property type="entry name" value="Transferase(Phosphotransferase) domain 1"/>
    <property type="match status" value="1"/>
</dbReference>
<dbReference type="InterPro" id="IPR001245">
    <property type="entry name" value="Ser-Thr/Tyr_kinase_cat_dom"/>
</dbReference>
<keyword evidence="8 17" id="KW-0732">Signal</keyword>
<dbReference type="GO" id="GO:0051707">
    <property type="term" value="P:response to other organism"/>
    <property type="evidence" value="ECO:0007669"/>
    <property type="project" value="UniProtKB-ARBA"/>
</dbReference>
<evidence type="ECO:0000256" key="15">
    <source>
        <dbReference type="ARBA" id="ARBA00023180"/>
    </source>
</evidence>
<dbReference type="EC" id="2.7.11.1" evidence="2"/>
<keyword evidence="13" id="KW-1133">Transmembrane helix</keyword>
<evidence type="ECO:0000256" key="2">
    <source>
        <dbReference type="ARBA" id="ARBA00012513"/>
    </source>
</evidence>
<dbReference type="GO" id="GO:0004674">
    <property type="term" value="F:protein serine/threonine kinase activity"/>
    <property type="evidence" value="ECO:0007669"/>
    <property type="project" value="UniProtKB-KW"/>
</dbReference>
<proteinExistence type="predicted"/>
<dbReference type="EMBL" id="JBAMMX010000005">
    <property type="protein sequence ID" value="KAK6940306.1"/>
    <property type="molecule type" value="Genomic_DNA"/>
</dbReference>
<evidence type="ECO:0000256" key="5">
    <source>
        <dbReference type="ARBA" id="ARBA00022614"/>
    </source>
</evidence>
<keyword evidence="5" id="KW-0433">Leucine-rich repeat</keyword>
<evidence type="ECO:0000313" key="19">
    <source>
        <dbReference type="EMBL" id="KAK6940306.1"/>
    </source>
</evidence>
<dbReference type="PANTHER" id="PTHR48010:SF96">
    <property type="entry name" value="OS05G0595800 PROTEIN"/>
    <property type="match status" value="1"/>
</dbReference>
<dbReference type="Gene3D" id="3.80.10.10">
    <property type="entry name" value="Ribonuclease Inhibitor"/>
    <property type="match status" value="3"/>
</dbReference>
<dbReference type="InterPro" id="IPR000719">
    <property type="entry name" value="Prot_kinase_dom"/>
</dbReference>
<evidence type="ECO:0000256" key="7">
    <source>
        <dbReference type="ARBA" id="ARBA00022692"/>
    </source>
</evidence>
<evidence type="ECO:0000256" key="12">
    <source>
        <dbReference type="ARBA" id="ARBA00022840"/>
    </source>
</evidence>
<evidence type="ECO:0000259" key="18">
    <source>
        <dbReference type="PROSITE" id="PS50011"/>
    </source>
</evidence>
<evidence type="ECO:0000256" key="16">
    <source>
        <dbReference type="PROSITE-ProRule" id="PRU10141"/>
    </source>
</evidence>
<keyword evidence="14" id="KW-0472">Membrane</keyword>
<dbReference type="Proteomes" id="UP001370490">
    <property type="component" value="Unassembled WGS sequence"/>
</dbReference>
<evidence type="ECO:0000256" key="13">
    <source>
        <dbReference type="ARBA" id="ARBA00022989"/>
    </source>
</evidence>
<keyword evidence="15" id="KW-0325">Glycoprotein</keyword>
<keyword evidence="6" id="KW-0808">Transferase</keyword>
<keyword evidence="11 19" id="KW-0418">Kinase</keyword>
<dbReference type="AlphaFoldDB" id="A0AAN8ZJM6"/>
<evidence type="ECO:0000256" key="4">
    <source>
        <dbReference type="ARBA" id="ARBA00022527"/>
    </source>
</evidence>
<dbReference type="PANTHER" id="PTHR48010">
    <property type="entry name" value="OS05G0588300 PROTEIN"/>
    <property type="match status" value="1"/>
</dbReference>
<dbReference type="Pfam" id="PF07714">
    <property type="entry name" value="PK_Tyr_Ser-Thr"/>
    <property type="match status" value="1"/>
</dbReference>
<dbReference type="FunFam" id="3.80.10.10:FF:000453">
    <property type="entry name" value="Leucine-rich receptor-like protein kinase family protein"/>
    <property type="match status" value="1"/>
</dbReference>
<dbReference type="GO" id="GO:0005886">
    <property type="term" value="C:plasma membrane"/>
    <property type="evidence" value="ECO:0007669"/>
    <property type="project" value="UniProtKB-SubCell"/>
</dbReference>
<dbReference type="InterPro" id="IPR011009">
    <property type="entry name" value="Kinase-like_dom_sf"/>
</dbReference>
<dbReference type="InterPro" id="IPR017441">
    <property type="entry name" value="Protein_kinase_ATP_BS"/>
</dbReference>
<dbReference type="GO" id="GO:0006952">
    <property type="term" value="P:defense response"/>
    <property type="evidence" value="ECO:0007669"/>
    <property type="project" value="UniProtKB-ARBA"/>
</dbReference>
<evidence type="ECO:0000256" key="11">
    <source>
        <dbReference type="ARBA" id="ARBA00022777"/>
    </source>
</evidence>
<evidence type="ECO:0000256" key="1">
    <source>
        <dbReference type="ARBA" id="ARBA00004251"/>
    </source>
</evidence>
<keyword evidence="10 16" id="KW-0547">Nucleotide-binding</keyword>
<evidence type="ECO:0000256" key="3">
    <source>
        <dbReference type="ARBA" id="ARBA00022475"/>
    </source>
</evidence>
<dbReference type="InterPro" id="IPR001611">
    <property type="entry name" value="Leu-rich_rpt"/>
</dbReference>
<protein>
    <recommendedName>
        <fullName evidence="2">non-specific serine/threonine protein kinase</fullName>
        <ecNumber evidence="2">2.7.11.1</ecNumber>
    </recommendedName>
</protein>
<dbReference type="PROSITE" id="PS50011">
    <property type="entry name" value="PROTEIN_KINASE_DOM"/>
    <property type="match status" value="1"/>
</dbReference>
<dbReference type="SUPFAM" id="SSF56112">
    <property type="entry name" value="Protein kinase-like (PK-like)"/>
    <property type="match status" value="1"/>
</dbReference>